<reference evidence="3" key="1">
    <citation type="submission" date="2017-02" db="UniProtKB">
        <authorList>
            <consortium name="WormBaseParasite"/>
        </authorList>
    </citation>
    <scope>IDENTIFICATION</scope>
</reference>
<dbReference type="STRING" id="60517.A0A0R3VZX1"/>
<proteinExistence type="predicted"/>
<dbReference type="PANTHER" id="PTHR48051:SF1">
    <property type="entry name" value="RAS SUPPRESSOR PROTEIN 1"/>
    <property type="match status" value="1"/>
</dbReference>
<dbReference type="WBParaSite" id="TASK_0000296501-mRNA-1">
    <property type="protein sequence ID" value="TASK_0000296501-mRNA-1"/>
    <property type="gene ID" value="TASK_0000296501"/>
</dbReference>
<dbReference type="PANTHER" id="PTHR48051">
    <property type="match status" value="1"/>
</dbReference>
<sequence>LPSIPGICELKQLTTLDNSKNQLERLPDELGQCRSLAEISLRNNELTSLLKSTGESTLLERLGIKYNHLEALPAPLARCSHLSEPNIENNNICQLPASSLLPQV</sequence>
<organism evidence="3">
    <name type="scientific">Taenia asiatica</name>
    <name type="common">Asian tapeworm</name>
    <dbReference type="NCBI Taxonomy" id="60517"/>
    <lineage>
        <taxon>Eukaryota</taxon>
        <taxon>Metazoa</taxon>
        <taxon>Spiralia</taxon>
        <taxon>Lophotrochozoa</taxon>
        <taxon>Platyhelminthes</taxon>
        <taxon>Cestoda</taxon>
        <taxon>Eucestoda</taxon>
        <taxon>Cyclophyllidea</taxon>
        <taxon>Taeniidae</taxon>
        <taxon>Taenia</taxon>
    </lineage>
</organism>
<evidence type="ECO:0000256" key="2">
    <source>
        <dbReference type="ARBA" id="ARBA00022737"/>
    </source>
</evidence>
<evidence type="ECO:0000313" key="3">
    <source>
        <dbReference type="WBParaSite" id="TASK_0000296501-mRNA-1"/>
    </source>
</evidence>
<dbReference type="SUPFAM" id="SSF52075">
    <property type="entry name" value="Outer arm dynein light chain 1"/>
    <property type="match status" value="1"/>
</dbReference>
<dbReference type="AlphaFoldDB" id="A0A0R3VZX1"/>
<name>A0A0R3VZX1_TAEAS</name>
<dbReference type="InterPro" id="IPR050216">
    <property type="entry name" value="LRR_domain-containing"/>
</dbReference>
<keyword evidence="2" id="KW-0677">Repeat</keyword>
<evidence type="ECO:0000256" key="1">
    <source>
        <dbReference type="ARBA" id="ARBA00022614"/>
    </source>
</evidence>
<keyword evidence="1" id="KW-0433">Leucine-rich repeat</keyword>
<dbReference type="GO" id="GO:0005737">
    <property type="term" value="C:cytoplasm"/>
    <property type="evidence" value="ECO:0007669"/>
    <property type="project" value="TreeGrafter"/>
</dbReference>
<dbReference type="Gene3D" id="3.80.10.10">
    <property type="entry name" value="Ribonuclease Inhibitor"/>
    <property type="match status" value="1"/>
</dbReference>
<dbReference type="InterPro" id="IPR032675">
    <property type="entry name" value="LRR_dom_sf"/>
</dbReference>
<protein>
    <submittedName>
        <fullName evidence="3">LRC40 protein</fullName>
    </submittedName>
</protein>
<accession>A0A0R3VZX1</accession>